<reference evidence="1 2" key="1">
    <citation type="journal article" date="2007" name="Nat. Biotechnol.">
        <title>Complete genome sequence of the myxobacterium Sorangium cellulosum.</title>
        <authorList>
            <person name="Schneiker S."/>
            <person name="Perlova O."/>
            <person name="Kaiser O."/>
            <person name="Gerth K."/>
            <person name="Alici A."/>
            <person name="Altmeyer M.O."/>
            <person name="Bartels D."/>
            <person name="Bekel T."/>
            <person name="Beyer S."/>
            <person name="Bode E."/>
            <person name="Bode H.B."/>
            <person name="Bolten C.J."/>
            <person name="Choudhuri J.V."/>
            <person name="Doss S."/>
            <person name="Elnakady Y.A."/>
            <person name="Frank B."/>
            <person name="Gaigalat L."/>
            <person name="Goesmann A."/>
            <person name="Groeger C."/>
            <person name="Gross F."/>
            <person name="Jelsbak L."/>
            <person name="Jelsbak L."/>
            <person name="Kalinowski J."/>
            <person name="Kegler C."/>
            <person name="Knauber T."/>
            <person name="Konietzny S."/>
            <person name="Kopp M."/>
            <person name="Krause L."/>
            <person name="Krug D."/>
            <person name="Linke B."/>
            <person name="Mahmud T."/>
            <person name="Martinez-Arias R."/>
            <person name="McHardy A.C."/>
            <person name="Merai M."/>
            <person name="Meyer F."/>
            <person name="Mormann S."/>
            <person name="Munoz-Dorado J."/>
            <person name="Perez J."/>
            <person name="Pradella S."/>
            <person name="Rachid S."/>
            <person name="Raddatz G."/>
            <person name="Rosenau F."/>
            <person name="Rueckert C."/>
            <person name="Sasse F."/>
            <person name="Scharfe M."/>
            <person name="Schuster S.C."/>
            <person name="Suen G."/>
            <person name="Treuner-Lange A."/>
            <person name="Velicer G.J."/>
            <person name="Vorholter F.-J."/>
            <person name="Weissman K.J."/>
            <person name="Welch R.D."/>
            <person name="Wenzel S.C."/>
            <person name="Whitworth D.E."/>
            <person name="Wilhelm S."/>
            <person name="Wittmann C."/>
            <person name="Bloecker H."/>
            <person name="Puehler A."/>
            <person name="Mueller R."/>
        </authorList>
    </citation>
    <scope>NUCLEOTIDE SEQUENCE [LARGE SCALE GENOMIC DNA]</scope>
    <source>
        <strain evidence="2">So ce56</strain>
    </source>
</reference>
<protein>
    <recommendedName>
        <fullName evidence="3">Kazal-like domain-containing protein</fullName>
    </recommendedName>
</protein>
<gene>
    <name evidence="1" type="ordered locus">sce6734</name>
</gene>
<dbReference type="SUPFAM" id="SSF100895">
    <property type="entry name" value="Kazal-type serine protease inhibitors"/>
    <property type="match status" value="1"/>
</dbReference>
<dbReference type="KEGG" id="scl:sce6734"/>
<accession>A9GT57</accession>
<evidence type="ECO:0000313" key="1">
    <source>
        <dbReference type="EMBL" id="CAN96903.1"/>
    </source>
</evidence>
<dbReference type="HOGENOM" id="CLU_1053382_0_0_7"/>
<evidence type="ECO:0008006" key="3">
    <source>
        <dbReference type="Google" id="ProtNLM"/>
    </source>
</evidence>
<dbReference type="EMBL" id="AM746676">
    <property type="protein sequence ID" value="CAN96903.1"/>
    <property type="molecule type" value="Genomic_DNA"/>
</dbReference>
<proteinExistence type="predicted"/>
<dbReference type="Proteomes" id="UP000002139">
    <property type="component" value="Chromosome"/>
</dbReference>
<keyword evidence="2" id="KW-1185">Reference proteome</keyword>
<organism evidence="1 2">
    <name type="scientific">Sorangium cellulosum (strain So ce56)</name>
    <name type="common">Polyangium cellulosum (strain So ce56)</name>
    <dbReference type="NCBI Taxonomy" id="448385"/>
    <lineage>
        <taxon>Bacteria</taxon>
        <taxon>Pseudomonadati</taxon>
        <taxon>Myxococcota</taxon>
        <taxon>Polyangia</taxon>
        <taxon>Polyangiales</taxon>
        <taxon>Polyangiaceae</taxon>
        <taxon>Sorangium</taxon>
    </lineage>
</organism>
<sequence>MTPPWPLLSGERSWHSPFMRHEILGSVLCGLLLAACSDDETVSPIGAGGAGGSTSSSAGGGATGGGGSGGAAPVACGGSAGATCGETEYCATPDLACSAEAQGECTPRPRVGECPDECQGVCGCDQRTYCNECMAHAAGVNASRDTVCASADYVIADHDRVYVHHTDLRGDRCLAISIAAFADSDPLYAGVELEGLWGVLDVALTDQMDDCTGPGMPPDDERTYTVTGATGTMSWEAEPNTDIPCIIDMDITVTLDGEPGTVRFRESGVVVDNTCL</sequence>
<dbReference type="Gene3D" id="3.30.60.30">
    <property type="match status" value="1"/>
</dbReference>
<dbReference type="InterPro" id="IPR036058">
    <property type="entry name" value="Kazal_dom_sf"/>
</dbReference>
<dbReference type="STRING" id="448385.sce6734"/>
<dbReference type="AlphaFoldDB" id="A9GT57"/>
<evidence type="ECO:0000313" key="2">
    <source>
        <dbReference type="Proteomes" id="UP000002139"/>
    </source>
</evidence>
<name>A9GT57_SORC5</name>